<dbReference type="AlphaFoldDB" id="A0A9W9FK53"/>
<organism evidence="1 2">
    <name type="scientific">Penicillium alfredii</name>
    <dbReference type="NCBI Taxonomy" id="1506179"/>
    <lineage>
        <taxon>Eukaryota</taxon>
        <taxon>Fungi</taxon>
        <taxon>Dikarya</taxon>
        <taxon>Ascomycota</taxon>
        <taxon>Pezizomycotina</taxon>
        <taxon>Eurotiomycetes</taxon>
        <taxon>Eurotiomycetidae</taxon>
        <taxon>Eurotiales</taxon>
        <taxon>Aspergillaceae</taxon>
        <taxon>Penicillium</taxon>
    </lineage>
</organism>
<dbReference type="EMBL" id="JAPMSZ010000005">
    <property type="protein sequence ID" value="KAJ5101584.1"/>
    <property type="molecule type" value="Genomic_DNA"/>
</dbReference>
<sequence length="185" mass="21381">MNCGQFNYRPRKHKSSIKPCKSQTAEDLRAELALAHRLSSSARQESILVFLGTERDDPDFIRKAHPWLQFELRHTHTCNLIVFKALKIPNVPVAALQSSTPLVLSFKAGSYYYHSRLFFASDLQYLVIIACFYVQISQSVKLLLSYHHTIYLAERTYSDLKERLVKECRSIQGVSLVSYRKIRKA</sequence>
<accession>A0A9W9FK53</accession>
<dbReference type="Proteomes" id="UP001141434">
    <property type="component" value="Unassembled WGS sequence"/>
</dbReference>
<protein>
    <submittedName>
        <fullName evidence="1">Uncharacterized protein</fullName>
    </submittedName>
</protein>
<proteinExistence type="predicted"/>
<keyword evidence="2" id="KW-1185">Reference proteome</keyword>
<comment type="caution">
    <text evidence="1">The sequence shown here is derived from an EMBL/GenBank/DDBJ whole genome shotgun (WGS) entry which is preliminary data.</text>
</comment>
<dbReference type="RefSeq" id="XP_056512415.1">
    <property type="nucleotide sequence ID" value="XM_056654388.1"/>
</dbReference>
<reference evidence="1" key="1">
    <citation type="submission" date="2022-11" db="EMBL/GenBank/DDBJ databases">
        <authorList>
            <person name="Petersen C."/>
        </authorList>
    </citation>
    <scope>NUCLEOTIDE SEQUENCE</scope>
    <source>
        <strain evidence="1">IBT 34128</strain>
    </source>
</reference>
<evidence type="ECO:0000313" key="1">
    <source>
        <dbReference type="EMBL" id="KAJ5101584.1"/>
    </source>
</evidence>
<name>A0A9W9FK53_9EURO</name>
<gene>
    <name evidence="1" type="ORF">NUU61_003806</name>
</gene>
<reference evidence="1" key="2">
    <citation type="journal article" date="2023" name="IMA Fungus">
        <title>Comparative genomic study of the Penicillium genus elucidates a diverse pangenome and 15 lateral gene transfer events.</title>
        <authorList>
            <person name="Petersen C."/>
            <person name="Sorensen T."/>
            <person name="Nielsen M.R."/>
            <person name="Sondergaard T.E."/>
            <person name="Sorensen J.L."/>
            <person name="Fitzpatrick D.A."/>
            <person name="Frisvad J.C."/>
            <person name="Nielsen K.L."/>
        </authorList>
    </citation>
    <scope>NUCLEOTIDE SEQUENCE</scope>
    <source>
        <strain evidence="1">IBT 34128</strain>
    </source>
</reference>
<evidence type="ECO:0000313" key="2">
    <source>
        <dbReference type="Proteomes" id="UP001141434"/>
    </source>
</evidence>
<dbReference type="GeneID" id="81393556"/>